<dbReference type="AlphaFoldDB" id="A0A553WAM8"/>
<dbReference type="EMBL" id="VKKU01000002">
    <property type="protein sequence ID" value="TSB01747.1"/>
    <property type="molecule type" value="Genomic_DNA"/>
</dbReference>
<sequence>MEQIATQISGGCQCGAVRYHATAVLDTSHICHCRMCQKAVGNFFAALIGIPRDAFTWTRGTPALFQSSDPVTRGFCRDCGTPLLYDYASSAHLNVTTGSLDNPAAFPPQVQFGAEGRMPWFGDLSTLADEGSTEDTMAEYVGEIRASNHQHPDHDTDQWPDCRPEGGL</sequence>
<evidence type="ECO:0000313" key="7">
    <source>
        <dbReference type="EMBL" id="TSB01747.1"/>
    </source>
</evidence>
<evidence type="ECO:0000256" key="3">
    <source>
        <dbReference type="ARBA" id="ARBA00022833"/>
    </source>
</evidence>
<dbReference type="Proteomes" id="UP000320160">
    <property type="component" value="Unassembled WGS sequence"/>
</dbReference>
<evidence type="ECO:0000256" key="5">
    <source>
        <dbReference type="SAM" id="MobiDB-lite"/>
    </source>
</evidence>
<dbReference type="PROSITE" id="PS51891">
    <property type="entry name" value="CENP_V_GFA"/>
    <property type="match status" value="1"/>
</dbReference>
<feature type="domain" description="CENP-V/GFA" evidence="6">
    <location>
        <begin position="8"/>
        <end position="121"/>
    </location>
</feature>
<comment type="caution">
    <text evidence="7">The sequence shown here is derived from an EMBL/GenBank/DDBJ whole genome shotgun (WGS) entry which is preliminary data.</text>
</comment>
<organism evidence="7 8">
    <name type="scientific">Sphingorhabdus contaminans</name>
    <dbReference type="NCBI Taxonomy" id="1343899"/>
    <lineage>
        <taxon>Bacteria</taxon>
        <taxon>Pseudomonadati</taxon>
        <taxon>Pseudomonadota</taxon>
        <taxon>Alphaproteobacteria</taxon>
        <taxon>Sphingomonadales</taxon>
        <taxon>Sphingomonadaceae</taxon>
        <taxon>Sphingorhabdus</taxon>
    </lineage>
</organism>
<proteinExistence type="inferred from homology"/>
<protein>
    <submittedName>
        <fullName evidence="7">GFA family protein</fullName>
    </submittedName>
</protein>
<keyword evidence="8" id="KW-1185">Reference proteome</keyword>
<dbReference type="PANTHER" id="PTHR33337:SF40">
    <property type="entry name" value="CENP-V_GFA DOMAIN-CONTAINING PROTEIN-RELATED"/>
    <property type="match status" value="1"/>
</dbReference>
<evidence type="ECO:0000313" key="8">
    <source>
        <dbReference type="Proteomes" id="UP000320160"/>
    </source>
</evidence>
<keyword evidence="4" id="KW-0456">Lyase</keyword>
<evidence type="ECO:0000256" key="2">
    <source>
        <dbReference type="ARBA" id="ARBA00022723"/>
    </source>
</evidence>
<dbReference type="SUPFAM" id="SSF51316">
    <property type="entry name" value="Mss4-like"/>
    <property type="match status" value="1"/>
</dbReference>
<accession>A0A553WAM8</accession>
<dbReference type="Gene3D" id="3.90.1590.10">
    <property type="entry name" value="glutathione-dependent formaldehyde- activating enzyme (gfa)"/>
    <property type="match status" value="1"/>
</dbReference>
<keyword evidence="3" id="KW-0862">Zinc</keyword>
<feature type="region of interest" description="Disordered" evidence="5">
    <location>
        <begin position="146"/>
        <end position="168"/>
    </location>
</feature>
<dbReference type="OrthoDB" id="7186766at2"/>
<evidence type="ECO:0000256" key="1">
    <source>
        <dbReference type="ARBA" id="ARBA00005495"/>
    </source>
</evidence>
<dbReference type="InterPro" id="IPR011057">
    <property type="entry name" value="Mss4-like_sf"/>
</dbReference>
<dbReference type="GO" id="GO:0046872">
    <property type="term" value="F:metal ion binding"/>
    <property type="evidence" value="ECO:0007669"/>
    <property type="project" value="UniProtKB-KW"/>
</dbReference>
<dbReference type="RefSeq" id="WP_143776967.1">
    <property type="nucleotide sequence ID" value="NZ_VKKU01000002.1"/>
</dbReference>
<gene>
    <name evidence="7" type="ORF">FOM92_11270</name>
</gene>
<feature type="compositionally biased region" description="Basic and acidic residues" evidence="5">
    <location>
        <begin position="150"/>
        <end position="168"/>
    </location>
</feature>
<reference evidence="7 8" key="1">
    <citation type="submission" date="2019-07" db="EMBL/GenBank/DDBJ databases">
        <authorList>
            <person name="Park M."/>
        </authorList>
    </citation>
    <scope>NUCLEOTIDE SEQUENCE [LARGE SCALE GENOMIC DNA]</scope>
    <source>
        <strain evidence="7 8">KCTC32445</strain>
    </source>
</reference>
<dbReference type="PANTHER" id="PTHR33337">
    <property type="entry name" value="GFA DOMAIN-CONTAINING PROTEIN"/>
    <property type="match status" value="1"/>
</dbReference>
<dbReference type="GO" id="GO:0016846">
    <property type="term" value="F:carbon-sulfur lyase activity"/>
    <property type="evidence" value="ECO:0007669"/>
    <property type="project" value="InterPro"/>
</dbReference>
<evidence type="ECO:0000259" key="6">
    <source>
        <dbReference type="PROSITE" id="PS51891"/>
    </source>
</evidence>
<keyword evidence="2" id="KW-0479">Metal-binding</keyword>
<name>A0A553WAM8_9SPHN</name>
<comment type="similarity">
    <text evidence="1">Belongs to the Gfa family.</text>
</comment>
<evidence type="ECO:0000256" key="4">
    <source>
        <dbReference type="ARBA" id="ARBA00023239"/>
    </source>
</evidence>
<dbReference type="InterPro" id="IPR006913">
    <property type="entry name" value="CENP-V/GFA"/>
</dbReference>
<dbReference type="Pfam" id="PF04828">
    <property type="entry name" value="GFA"/>
    <property type="match status" value="1"/>
</dbReference>